<organism evidence="4 5">
    <name type="scientific">Terasakiella brassicae</name>
    <dbReference type="NCBI Taxonomy" id="1634917"/>
    <lineage>
        <taxon>Bacteria</taxon>
        <taxon>Pseudomonadati</taxon>
        <taxon>Pseudomonadota</taxon>
        <taxon>Alphaproteobacteria</taxon>
        <taxon>Rhodospirillales</taxon>
        <taxon>Terasakiellaceae</taxon>
        <taxon>Terasakiella</taxon>
    </lineage>
</organism>
<evidence type="ECO:0000313" key="4">
    <source>
        <dbReference type="EMBL" id="GGF59552.1"/>
    </source>
</evidence>
<sequence length="314" mass="34649">MSNILVTGATGFVGQALCQHLLRHGHRVVATYRTHKTDLNCDWLQIGDMDGKTDWSDKLTGIDVVIHLAARVHMMQEDASDPLATYRSINRDGTLCLAKAAQAQGVTRFVFLSTIKVNGEKTQKGQPFGAVIDQPPVDPYGLSKWEAEEGLRALAQQTELEVCILRPPLVYGPGVKANFLSFLKLANKALPVPFKCLHNKRSLVNVDNLADALMVCSQHPNAAHKTYLISDGHDLSVADMFALMAQKLKRPCRMIPVPVFVLKILGRITGKSAAIDRLTQSLQVDGQTIQKELHWTPPVSVESGFEKMVSWYKG</sequence>
<dbReference type="PANTHER" id="PTHR43000">
    <property type="entry name" value="DTDP-D-GLUCOSE 4,6-DEHYDRATASE-RELATED"/>
    <property type="match status" value="1"/>
</dbReference>
<dbReference type="Gene3D" id="3.40.50.720">
    <property type="entry name" value="NAD(P)-binding Rossmann-like Domain"/>
    <property type="match status" value="1"/>
</dbReference>
<evidence type="ECO:0000256" key="2">
    <source>
        <dbReference type="ARBA" id="ARBA00007637"/>
    </source>
</evidence>
<dbReference type="RefSeq" id="WP_188662686.1">
    <property type="nucleotide sequence ID" value="NZ_BMHV01000006.1"/>
</dbReference>
<proteinExistence type="inferred from homology"/>
<feature type="domain" description="NAD-dependent epimerase/dehydratase" evidence="3">
    <location>
        <begin position="4"/>
        <end position="227"/>
    </location>
</feature>
<evidence type="ECO:0000259" key="3">
    <source>
        <dbReference type="Pfam" id="PF01370"/>
    </source>
</evidence>
<comment type="caution">
    <text evidence="4">The sequence shown here is derived from an EMBL/GenBank/DDBJ whole genome shotgun (WGS) entry which is preliminary data.</text>
</comment>
<dbReference type="SUPFAM" id="SSF51735">
    <property type="entry name" value="NAD(P)-binding Rossmann-fold domains"/>
    <property type="match status" value="1"/>
</dbReference>
<accession>A0A917BVY2</accession>
<name>A0A917BVY2_9PROT</name>
<dbReference type="Proteomes" id="UP000632498">
    <property type="component" value="Unassembled WGS sequence"/>
</dbReference>
<comment type="pathway">
    <text evidence="1">Bacterial outer membrane biogenesis; LPS O-antigen biosynthesis.</text>
</comment>
<reference evidence="4" key="2">
    <citation type="submission" date="2020-09" db="EMBL/GenBank/DDBJ databases">
        <authorList>
            <person name="Sun Q."/>
            <person name="Zhou Y."/>
        </authorList>
    </citation>
    <scope>NUCLEOTIDE SEQUENCE</scope>
    <source>
        <strain evidence="4">CGMCC 1.15254</strain>
    </source>
</reference>
<dbReference type="InterPro" id="IPR001509">
    <property type="entry name" value="Epimerase_deHydtase"/>
</dbReference>
<comment type="similarity">
    <text evidence="2">Belongs to the NAD(P)-dependent epimerase/dehydratase family.</text>
</comment>
<reference evidence="4" key="1">
    <citation type="journal article" date="2014" name="Int. J. Syst. Evol. Microbiol.">
        <title>Complete genome sequence of Corynebacterium casei LMG S-19264T (=DSM 44701T), isolated from a smear-ripened cheese.</title>
        <authorList>
            <consortium name="US DOE Joint Genome Institute (JGI-PGF)"/>
            <person name="Walter F."/>
            <person name="Albersmeier A."/>
            <person name="Kalinowski J."/>
            <person name="Ruckert C."/>
        </authorList>
    </citation>
    <scope>NUCLEOTIDE SEQUENCE</scope>
    <source>
        <strain evidence="4">CGMCC 1.15254</strain>
    </source>
</reference>
<dbReference type="Pfam" id="PF01370">
    <property type="entry name" value="Epimerase"/>
    <property type="match status" value="1"/>
</dbReference>
<dbReference type="InterPro" id="IPR036291">
    <property type="entry name" value="NAD(P)-bd_dom_sf"/>
</dbReference>
<evidence type="ECO:0000313" key="5">
    <source>
        <dbReference type="Proteomes" id="UP000632498"/>
    </source>
</evidence>
<keyword evidence="5" id="KW-1185">Reference proteome</keyword>
<dbReference type="AlphaFoldDB" id="A0A917BVY2"/>
<dbReference type="CDD" id="cd05232">
    <property type="entry name" value="UDP_G4E_4_SDR_e"/>
    <property type="match status" value="1"/>
</dbReference>
<dbReference type="EMBL" id="BMHV01000006">
    <property type="protein sequence ID" value="GGF59552.1"/>
    <property type="molecule type" value="Genomic_DNA"/>
</dbReference>
<evidence type="ECO:0000256" key="1">
    <source>
        <dbReference type="ARBA" id="ARBA00005125"/>
    </source>
</evidence>
<gene>
    <name evidence="4" type="ORF">GCM10011332_11470</name>
</gene>
<protein>
    <submittedName>
        <fullName evidence="4">UDP-glucose 4-epimerase</fullName>
    </submittedName>
</protein>